<evidence type="ECO:0008006" key="9">
    <source>
        <dbReference type="Google" id="ProtNLM"/>
    </source>
</evidence>
<evidence type="ECO:0000313" key="8">
    <source>
        <dbReference type="Proteomes" id="UP000092695"/>
    </source>
</evidence>
<evidence type="ECO:0000256" key="1">
    <source>
        <dbReference type="ARBA" id="ARBA00004141"/>
    </source>
</evidence>
<feature type="transmembrane region" description="Helical" evidence="6">
    <location>
        <begin position="74"/>
        <end position="93"/>
    </location>
</feature>
<accession>A0A193LBV1</accession>
<reference evidence="7 8" key="1">
    <citation type="submission" date="2016-06" db="EMBL/GenBank/DDBJ databases">
        <title>Complete genome sequence of a deep-branching marine Gamma Proteobacterium Woeseia oceani type strain XK5.</title>
        <authorList>
            <person name="Mu D."/>
            <person name="Du Z."/>
        </authorList>
    </citation>
    <scope>NUCLEOTIDE SEQUENCE [LARGE SCALE GENOMIC DNA]</scope>
    <source>
        <strain evidence="7 8">XK5</strain>
    </source>
</reference>
<keyword evidence="4 6" id="KW-1133">Transmembrane helix</keyword>
<dbReference type="KEGG" id="woc:BA177_00785"/>
<dbReference type="InterPro" id="IPR036259">
    <property type="entry name" value="MFS_trans_sf"/>
</dbReference>
<feature type="transmembrane region" description="Helical" evidence="6">
    <location>
        <begin position="99"/>
        <end position="118"/>
    </location>
</feature>
<proteinExistence type="predicted"/>
<dbReference type="GO" id="GO:0022857">
    <property type="term" value="F:transmembrane transporter activity"/>
    <property type="evidence" value="ECO:0007669"/>
    <property type="project" value="InterPro"/>
</dbReference>
<gene>
    <name evidence="7" type="ORF">BA177_00785</name>
</gene>
<evidence type="ECO:0000256" key="5">
    <source>
        <dbReference type="ARBA" id="ARBA00023136"/>
    </source>
</evidence>
<feature type="transmembrane region" description="Helical" evidence="6">
    <location>
        <begin position="429"/>
        <end position="448"/>
    </location>
</feature>
<dbReference type="AlphaFoldDB" id="A0A193LBV1"/>
<dbReference type="PANTHER" id="PTHR12778:SF10">
    <property type="entry name" value="MAJOR FACILITATOR SUPERFAMILY DOMAIN-CONTAINING PROTEIN 3"/>
    <property type="match status" value="1"/>
</dbReference>
<evidence type="ECO:0000256" key="3">
    <source>
        <dbReference type="ARBA" id="ARBA00022692"/>
    </source>
</evidence>
<dbReference type="GO" id="GO:0016020">
    <property type="term" value="C:membrane"/>
    <property type="evidence" value="ECO:0007669"/>
    <property type="project" value="UniProtKB-SubCell"/>
</dbReference>
<sequence>MSERSLLKSRMFWVGVLYFAEGFPLGIFYEVLPVHFRMQGIDLSDIGFLSLLGLTWTLKFLWAPAVDHYRHHRTWMLVVDLCMAAIMFTLAVYSEFGGWMWFAIALFTLLSATNDIAIDGYTVEFLNKREFGLANGLRIGLYRVGMLTAGGLLWVQPLVGWTGVYFLAAIILIVAGVSCRLAPPEPPAAKKSAVTANNELATLLKQPSVLLPAILLLSGLIVFALGTPLRLMGASTLAKAAPAIALGMICLALLSGVYNRRRSVRIDRSELVDGPVLGAFVEMSARRYFFPVLVFILTFKLADQTIGFMIKPFWVDAGFSARQIGIVSIQIGLVLSIAGGLVGGWFTDRVGVFKGLWILGLTQIISNLGYAYIAHVFPLPGVETAQPLNQQIMMYSASAVESFTQGLGTGAFLAFLMSIVNKRNAATEYAVLSSMFVLARSVAGWAGGFGAESLGYANFFLLSFLFGLPAYLLLPWVRKMLDSVDDDPGNAAVPGYKS</sequence>
<keyword evidence="8" id="KW-1185">Reference proteome</keyword>
<dbReference type="Pfam" id="PF07690">
    <property type="entry name" value="MFS_1"/>
    <property type="match status" value="1"/>
</dbReference>
<feature type="transmembrane region" description="Helical" evidence="6">
    <location>
        <begin position="454"/>
        <end position="474"/>
    </location>
</feature>
<dbReference type="Gene3D" id="1.20.1250.20">
    <property type="entry name" value="MFS general substrate transporter like domains"/>
    <property type="match status" value="2"/>
</dbReference>
<feature type="transmembrane region" description="Helical" evidence="6">
    <location>
        <begin position="43"/>
        <end position="62"/>
    </location>
</feature>
<organism evidence="7 8">
    <name type="scientific">Woeseia oceani</name>
    <dbReference type="NCBI Taxonomy" id="1548547"/>
    <lineage>
        <taxon>Bacteria</taxon>
        <taxon>Pseudomonadati</taxon>
        <taxon>Pseudomonadota</taxon>
        <taxon>Gammaproteobacteria</taxon>
        <taxon>Woeseiales</taxon>
        <taxon>Woeseiaceae</taxon>
        <taxon>Woeseia</taxon>
    </lineage>
</organism>
<feature type="transmembrane region" description="Helical" evidence="6">
    <location>
        <begin position="163"/>
        <end position="182"/>
    </location>
</feature>
<dbReference type="STRING" id="1548547.BA177_00785"/>
<keyword evidence="5 6" id="KW-0472">Membrane</keyword>
<dbReference type="SUPFAM" id="SSF103473">
    <property type="entry name" value="MFS general substrate transporter"/>
    <property type="match status" value="1"/>
</dbReference>
<feature type="transmembrane region" description="Helical" evidence="6">
    <location>
        <begin position="355"/>
        <end position="373"/>
    </location>
</feature>
<dbReference type="RefSeq" id="WP_068611872.1">
    <property type="nucleotide sequence ID" value="NZ_CP016268.1"/>
</dbReference>
<dbReference type="EMBL" id="CP016268">
    <property type="protein sequence ID" value="ANO49948.1"/>
    <property type="molecule type" value="Genomic_DNA"/>
</dbReference>
<dbReference type="Proteomes" id="UP000092695">
    <property type="component" value="Chromosome"/>
</dbReference>
<feature type="transmembrane region" description="Helical" evidence="6">
    <location>
        <begin position="240"/>
        <end position="258"/>
    </location>
</feature>
<dbReference type="PANTHER" id="PTHR12778">
    <property type="entry name" value="SOLUTE CARRIER FAMILY 33 ACETYL-COA TRANSPORTER -RELATED"/>
    <property type="match status" value="1"/>
</dbReference>
<evidence type="ECO:0000256" key="4">
    <source>
        <dbReference type="ARBA" id="ARBA00022989"/>
    </source>
</evidence>
<evidence type="ECO:0000256" key="6">
    <source>
        <dbReference type="SAM" id="Phobius"/>
    </source>
</evidence>
<feature type="transmembrane region" description="Helical" evidence="6">
    <location>
        <begin position="393"/>
        <end position="417"/>
    </location>
</feature>
<keyword evidence="3 6" id="KW-0812">Transmembrane</keyword>
<keyword evidence="2" id="KW-0813">Transport</keyword>
<feature type="transmembrane region" description="Helical" evidence="6">
    <location>
        <begin position="322"/>
        <end position="343"/>
    </location>
</feature>
<feature type="transmembrane region" description="Helical" evidence="6">
    <location>
        <begin position="12"/>
        <end position="31"/>
    </location>
</feature>
<feature type="transmembrane region" description="Helical" evidence="6">
    <location>
        <begin position="139"/>
        <end position="157"/>
    </location>
</feature>
<dbReference type="OrthoDB" id="9787815at2"/>
<evidence type="ECO:0000313" key="7">
    <source>
        <dbReference type="EMBL" id="ANO49948.1"/>
    </source>
</evidence>
<comment type="subcellular location">
    <subcellularLocation>
        <location evidence="1">Membrane</location>
        <topology evidence="1">Multi-pass membrane protein</topology>
    </subcellularLocation>
</comment>
<evidence type="ECO:0000256" key="2">
    <source>
        <dbReference type="ARBA" id="ARBA00022448"/>
    </source>
</evidence>
<feature type="transmembrane region" description="Helical" evidence="6">
    <location>
        <begin position="209"/>
        <end position="228"/>
    </location>
</feature>
<dbReference type="InterPro" id="IPR004752">
    <property type="entry name" value="AmpG_permease/AT-1"/>
</dbReference>
<feature type="transmembrane region" description="Helical" evidence="6">
    <location>
        <begin position="288"/>
        <end position="310"/>
    </location>
</feature>
<name>A0A193LBV1_9GAMM</name>
<dbReference type="InterPro" id="IPR011701">
    <property type="entry name" value="MFS"/>
</dbReference>
<protein>
    <recommendedName>
        <fullName evidence="9">Major facilitator superfamily (MFS) profile domain-containing protein</fullName>
    </recommendedName>
</protein>